<evidence type="ECO:0000313" key="1">
    <source>
        <dbReference type="EMBL" id="MCZ0669057.1"/>
    </source>
</evidence>
<dbReference type="Proteomes" id="UP001079535">
    <property type="component" value="Unassembled WGS sequence"/>
</dbReference>
<sequence>MINREIFTESPEEDLWRELLQYSYRANVSRYLKEHSLDEDENTINTIIGSFLQANEYFKASKSANLQISPLLLYYGATNLLLGLTSLITGKRPEIKNHGMTAIDSTISTYIAEANVVFGDPNTGGIHQFARILGFEKDLTKCGEWKMMDFLSSIVEIDQDYRKCYAQENGNTLLLDLFNTPTGTIERLYLNKNKVETIGAILNNVEGFDKNYLPPQVGHERESDRDYLILRKKMAGKDIKMISFSGQPYLQAGIIKNGQLITLPPLFNMYAALFIMGSLCRYHPEKWGPFVLNDETGERLLFEKFLYLSRRILPNIVLNLLNNDNVVYVTQKYSINETIKHVGEHEIKELIQKELYVAEEKRRLKR</sequence>
<dbReference type="RefSeq" id="WP_118571294.1">
    <property type="nucleotide sequence ID" value="NZ_BAABXV010000001.1"/>
</dbReference>
<accession>A0A9Q4F4L1</accession>
<proteinExistence type="predicted"/>
<dbReference type="AlphaFoldDB" id="A0A9Q4F4L1"/>
<dbReference type="InterPro" id="IPR026988">
    <property type="entry name" value="YaaC-like"/>
</dbReference>
<reference evidence="1" key="1">
    <citation type="submission" date="2022-11" db="EMBL/GenBank/DDBJ databases">
        <title>Temperate bacteriophages infecting mucin-degrading bacterium Ruminococcus gnavus from the human gut.</title>
        <authorList>
            <person name="Buttimer C."/>
        </authorList>
    </citation>
    <scope>NUCLEOTIDE SEQUENCE</scope>
    <source>
        <strain evidence="1">CCUG 49994</strain>
    </source>
</reference>
<evidence type="ECO:0000313" key="2">
    <source>
        <dbReference type="Proteomes" id="UP001079535"/>
    </source>
</evidence>
<dbReference type="Pfam" id="PF14175">
    <property type="entry name" value="YaaC"/>
    <property type="match status" value="1"/>
</dbReference>
<gene>
    <name evidence="1" type="ORF">OZZ17_16310</name>
</gene>
<organism evidence="1 2">
    <name type="scientific">Mediterraneibacter gnavus</name>
    <name type="common">Ruminococcus gnavus</name>
    <dbReference type="NCBI Taxonomy" id="33038"/>
    <lineage>
        <taxon>Bacteria</taxon>
        <taxon>Bacillati</taxon>
        <taxon>Bacillota</taxon>
        <taxon>Clostridia</taxon>
        <taxon>Lachnospirales</taxon>
        <taxon>Lachnospiraceae</taxon>
        <taxon>Mediterraneibacter</taxon>
    </lineage>
</organism>
<comment type="caution">
    <text evidence="1">The sequence shown here is derived from an EMBL/GenBank/DDBJ whole genome shotgun (WGS) entry which is preliminary data.</text>
</comment>
<protein>
    <submittedName>
        <fullName evidence="1">YaaC family protein</fullName>
    </submittedName>
</protein>
<dbReference type="EMBL" id="JAPRAY010000031">
    <property type="protein sequence ID" value="MCZ0669057.1"/>
    <property type="molecule type" value="Genomic_DNA"/>
</dbReference>
<name>A0A9Q4F4L1_MEDGN</name>